<dbReference type="SFLD" id="SFLDG01067">
    <property type="entry name" value="SPASM/twitch_domain_containing"/>
    <property type="match status" value="1"/>
</dbReference>
<keyword evidence="4" id="KW-0411">Iron-sulfur</keyword>
<evidence type="ECO:0000256" key="2">
    <source>
        <dbReference type="ARBA" id="ARBA00022723"/>
    </source>
</evidence>
<dbReference type="RefSeq" id="YP_010755535.1">
    <property type="nucleotide sequence ID" value="NC_073472.1"/>
</dbReference>
<dbReference type="GO" id="GO:0051536">
    <property type="term" value="F:iron-sulfur cluster binding"/>
    <property type="evidence" value="ECO:0007669"/>
    <property type="project" value="UniProtKB-KW"/>
</dbReference>
<evidence type="ECO:0000313" key="6">
    <source>
        <dbReference type="EMBL" id="WAB08790.1"/>
    </source>
</evidence>
<dbReference type="SFLD" id="SFLDS00029">
    <property type="entry name" value="Radical_SAM"/>
    <property type="match status" value="1"/>
</dbReference>
<keyword evidence="7" id="KW-1185">Reference proteome</keyword>
<dbReference type="CDD" id="cd01335">
    <property type="entry name" value="Radical_SAM"/>
    <property type="match status" value="1"/>
</dbReference>
<proteinExistence type="predicted"/>
<feature type="domain" description="Radical SAM core" evidence="5">
    <location>
        <begin position="76"/>
        <end position="291"/>
    </location>
</feature>
<dbReference type="Pfam" id="PF04055">
    <property type="entry name" value="Radical_SAM"/>
    <property type="match status" value="1"/>
</dbReference>
<dbReference type="InterPro" id="IPR007197">
    <property type="entry name" value="rSAM"/>
</dbReference>
<gene>
    <name evidence="6" type="primary">3</name>
    <name evidence="6" type="ORF">SEA_SUCCESS_3</name>
</gene>
<dbReference type="InterPro" id="IPR050377">
    <property type="entry name" value="Radical_SAM_PqqE_MftC-like"/>
</dbReference>
<dbReference type="GeneID" id="80020194"/>
<organism evidence="6 7">
    <name type="scientific">Streptomyces phage Success</name>
    <dbReference type="NCBI Taxonomy" id="2999013"/>
    <lineage>
        <taxon>Viruses</taxon>
        <taxon>Duplodnaviria</taxon>
        <taxon>Heunggongvirae</taxon>
        <taxon>Uroviricota</taxon>
        <taxon>Caudoviricetes</taxon>
        <taxon>Successvirus</taxon>
        <taxon>Successvirus success</taxon>
    </lineage>
</organism>
<dbReference type="KEGG" id="vg:80020194"/>
<evidence type="ECO:0000256" key="4">
    <source>
        <dbReference type="ARBA" id="ARBA00023014"/>
    </source>
</evidence>
<dbReference type="PANTHER" id="PTHR11228:SF7">
    <property type="entry name" value="PQQA PEPTIDE CYCLASE"/>
    <property type="match status" value="1"/>
</dbReference>
<name>A0A9E8M5E8_9CAUD</name>
<dbReference type="Proteomes" id="UP001163413">
    <property type="component" value="Segment"/>
</dbReference>
<evidence type="ECO:0000313" key="7">
    <source>
        <dbReference type="Proteomes" id="UP001163413"/>
    </source>
</evidence>
<keyword evidence="1" id="KW-0949">S-adenosyl-L-methionine</keyword>
<dbReference type="SUPFAM" id="SSF102114">
    <property type="entry name" value="Radical SAM enzymes"/>
    <property type="match status" value="1"/>
</dbReference>
<keyword evidence="2" id="KW-0479">Metal-binding</keyword>
<dbReference type="GO" id="GO:0046872">
    <property type="term" value="F:metal ion binding"/>
    <property type="evidence" value="ECO:0007669"/>
    <property type="project" value="UniProtKB-KW"/>
</dbReference>
<dbReference type="PROSITE" id="PS51918">
    <property type="entry name" value="RADICAL_SAM"/>
    <property type="match status" value="1"/>
</dbReference>
<dbReference type="PANTHER" id="PTHR11228">
    <property type="entry name" value="RADICAL SAM DOMAIN PROTEIN"/>
    <property type="match status" value="1"/>
</dbReference>
<dbReference type="Gene3D" id="3.20.20.70">
    <property type="entry name" value="Aldolase class I"/>
    <property type="match status" value="1"/>
</dbReference>
<evidence type="ECO:0000256" key="3">
    <source>
        <dbReference type="ARBA" id="ARBA00023004"/>
    </source>
</evidence>
<protein>
    <submittedName>
        <fullName evidence="6">Oxidoreductase</fullName>
    </submittedName>
</protein>
<reference evidence="6" key="1">
    <citation type="submission" date="2022-10" db="EMBL/GenBank/DDBJ databases">
        <authorList>
            <person name="Roth M.A."/>
            <person name="Wohlstadter N.E."/>
            <person name="Arguedas X."/>
            <person name="Leighton H.R."/>
            <person name="Msuya J.A."/>
            <person name="Pravda N."/>
            <person name="Shaffer C.D."/>
            <person name="Weston-Hafer K.A."/>
            <person name="Russell D.A."/>
            <person name="Jacobs-Sera D."/>
            <person name="Hatfull G.F."/>
        </authorList>
    </citation>
    <scope>NUCLEOTIDE SEQUENCE</scope>
</reference>
<sequence>MHQVIVSPQNTRFVAVRPGSRGGMQLPRDKYEEVRGAVSAGGPPPSWFTEAAEKSWGVRLADAPASSTVLVRPETALNYSRATWEINKGCNFACDMCVVWQRPFAGLPMEKKRHLLEMVRDTGVLWFQFTGGEPTIDPDFIESYRTAYGMGMMLEILTNGSRLDHGPTLEVLTELPPHKITVSLYGATAETFEGLTRTRGAYKRVLRGLRAARAAELPLELSLIVTEHNAHEVDEMKALADSLDIPHKVFANISPSYDGDKGPLAFQVTEYINREEVFRGCPAGHTFYHLDPFGSATMCKVGRENPINLMSTGVGGLRDLPLIADAQMLRTGGCSGCKLSGSCRVCRPLAKLYQQAEAPLSHYCQHGFKEDS</sequence>
<evidence type="ECO:0000259" key="5">
    <source>
        <dbReference type="PROSITE" id="PS51918"/>
    </source>
</evidence>
<dbReference type="InterPro" id="IPR058240">
    <property type="entry name" value="rSAM_sf"/>
</dbReference>
<accession>A0A9E8M5E8</accession>
<keyword evidence="3" id="KW-0408">Iron</keyword>
<evidence type="ECO:0000256" key="1">
    <source>
        <dbReference type="ARBA" id="ARBA00022691"/>
    </source>
</evidence>
<dbReference type="EMBL" id="OP751148">
    <property type="protein sequence ID" value="WAB08790.1"/>
    <property type="molecule type" value="Genomic_DNA"/>
</dbReference>
<dbReference type="InterPro" id="IPR013785">
    <property type="entry name" value="Aldolase_TIM"/>
</dbReference>
<dbReference type="GO" id="GO:0003824">
    <property type="term" value="F:catalytic activity"/>
    <property type="evidence" value="ECO:0007669"/>
    <property type="project" value="InterPro"/>
</dbReference>